<dbReference type="InterPro" id="IPR029055">
    <property type="entry name" value="Ntn_hydrolases_N"/>
</dbReference>
<reference evidence="2 3" key="1">
    <citation type="journal article" date="2008" name="Nature">
        <title>The Trichoplax genome and the nature of placozoans.</title>
        <authorList>
            <person name="Srivastava M."/>
            <person name="Begovic E."/>
            <person name="Chapman J."/>
            <person name="Putnam N.H."/>
            <person name="Hellsten U."/>
            <person name="Kawashima T."/>
            <person name="Kuo A."/>
            <person name="Mitros T."/>
            <person name="Salamov A."/>
            <person name="Carpenter M.L."/>
            <person name="Signorovitch A.Y."/>
            <person name="Moreno M.A."/>
            <person name="Kamm K."/>
            <person name="Grimwood J."/>
            <person name="Schmutz J."/>
            <person name="Shapiro H."/>
            <person name="Grigoriev I.V."/>
            <person name="Buss L.W."/>
            <person name="Schierwater B."/>
            <person name="Dellaporta S.L."/>
            <person name="Rokhsar D.S."/>
        </authorList>
    </citation>
    <scope>NUCLEOTIDE SEQUENCE [LARGE SCALE GENOMIC DNA]</scope>
    <source>
        <strain evidence="2 3">Grell-BS-1999</strain>
    </source>
</reference>
<dbReference type="HOGENOM" id="CLU_014658_0_3_1"/>
<dbReference type="PROSITE" id="PS51278">
    <property type="entry name" value="GATASE_TYPE_2"/>
    <property type="match status" value="1"/>
</dbReference>
<dbReference type="STRING" id="10228.B3SF69"/>
<dbReference type="PhylomeDB" id="B3SF69"/>
<dbReference type="OrthoDB" id="409189at2759"/>
<dbReference type="PANTHER" id="PTHR43284:SF1">
    <property type="entry name" value="ASPARAGINE SYNTHETASE"/>
    <property type="match status" value="1"/>
</dbReference>
<keyword evidence="3" id="KW-1185">Reference proteome</keyword>
<dbReference type="RefSeq" id="XP_002118888.1">
    <property type="nucleotide sequence ID" value="XM_002118852.1"/>
</dbReference>
<dbReference type="KEGG" id="tad:TRIADDRAFT_34900"/>
<dbReference type="InterPro" id="IPR051786">
    <property type="entry name" value="ASN_synthetase/amidase"/>
</dbReference>
<dbReference type="eggNOG" id="KOG0571">
    <property type="taxonomic scope" value="Eukaryota"/>
</dbReference>
<dbReference type="InParanoid" id="B3SF69"/>
<dbReference type="EMBL" id="DS985958">
    <property type="protein sequence ID" value="EDV18626.1"/>
    <property type="molecule type" value="Genomic_DNA"/>
</dbReference>
<dbReference type="AlphaFoldDB" id="B3SF69"/>
<dbReference type="Gene3D" id="3.60.20.10">
    <property type="entry name" value="Glutamine Phosphoribosylpyrophosphate, subunit 1, domain 1"/>
    <property type="match status" value="1"/>
</dbReference>
<evidence type="ECO:0000259" key="1">
    <source>
        <dbReference type="PROSITE" id="PS51278"/>
    </source>
</evidence>
<dbReference type="CDD" id="cd00712">
    <property type="entry name" value="AsnB"/>
    <property type="match status" value="1"/>
</dbReference>
<dbReference type="InterPro" id="IPR033738">
    <property type="entry name" value="AsnB_N"/>
</dbReference>
<dbReference type="Pfam" id="PF13522">
    <property type="entry name" value="GATase_6"/>
    <property type="match status" value="1"/>
</dbReference>
<accession>B3SF69</accession>
<name>B3SF69_TRIAD</name>
<sequence length="124" mass="14051">MCGIAGFIGRAPIPQGYEFGKVLDKIKHRGPDASGSMIFNQNKGMLGHTRLSIQDLSDASVQPFQRDQLTVTFNGEIYNFKELREELSSYGYRFATTGDTEVVLAAYQHWDIECFNRFNGMWAM</sequence>
<feature type="non-terminal residue" evidence="2">
    <location>
        <position position="124"/>
    </location>
</feature>
<dbReference type="InterPro" id="IPR017932">
    <property type="entry name" value="GATase_2_dom"/>
</dbReference>
<evidence type="ECO:0000313" key="2">
    <source>
        <dbReference type="EMBL" id="EDV18626.1"/>
    </source>
</evidence>
<dbReference type="Proteomes" id="UP000009022">
    <property type="component" value="Unassembled WGS sequence"/>
</dbReference>
<dbReference type="CTD" id="6760102"/>
<proteinExistence type="predicted"/>
<dbReference type="SUPFAM" id="SSF56235">
    <property type="entry name" value="N-terminal nucleophile aminohydrolases (Ntn hydrolases)"/>
    <property type="match status" value="1"/>
</dbReference>
<protein>
    <recommendedName>
        <fullName evidence="1">Glutamine amidotransferase type-2 domain-containing protein</fullName>
    </recommendedName>
</protein>
<feature type="domain" description="Glutamine amidotransferase type-2" evidence="1">
    <location>
        <begin position="2"/>
        <end position="124"/>
    </location>
</feature>
<evidence type="ECO:0000313" key="3">
    <source>
        <dbReference type="Proteomes" id="UP000009022"/>
    </source>
</evidence>
<organism evidence="2 3">
    <name type="scientific">Trichoplax adhaerens</name>
    <name type="common">Trichoplax reptans</name>
    <dbReference type="NCBI Taxonomy" id="10228"/>
    <lineage>
        <taxon>Eukaryota</taxon>
        <taxon>Metazoa</taxon>
        <taxon>Placozoa</taxon>
        <taxon>Uniplacotomia</taxon>
        <taxon>Trichoplacea</taxon>
        <taxon>Trichoplacidae</taxon>
        <taxon>Trichoplax</taxon>
    </lineage>
</organism>
<dbReference type="PANTHER" id="PTHR43284">
    <property type="entry name" value="ASPARAGINE SYNTHETASE (GLUTAMINE-HYDROLYZING)"/>
    <property type="match status" value="1"/>
</dbReference>
<gene>
    <name evidence="2" type="ORF">TRIADDRAFT_34900</name>
</gene>
<dbReference type="GeneID" id="6760102"/>